<sequence length="306" mass="34374">MIWSGRAQARIHHRQITANQGKVMIFSRLHGRLGNQMFQYAAARALAERLCTRVVLDDRTALHKGDGTLLRVFDLPQLAKAPLPPARHTRPLAYAAWRAMGLRPRIRHEKTLGFDPAFTGWTDDGYLHGYWQSERYFADIAQDIRRAFAFRTPMSTRNAEMAAQIASGPSVALHVRRGDYVSVNAMALCDQAYYDAALDAIRKRMDTDPTVFVFSDDPAWAKDNLPLPFEKVVVDFNGPDADYEDLRLMTLCQHNIIANSSFSWWGAWLGETQDSLVAGPARWFANAAPSNPDILPARWISVGTSA</sequence>
<evidence type="ECO:0000313" key="4">
    <source>
        <dbReference type="Proteomes" id="UP001165396"/>
    </source>
</evidence>
<name>A0ABT1Z174_9RHOB</name>
<organism evidence="3 4">
    <name type="scientific">Pseudosulfitobacter koreensis</name>
    <dbReference type="NCBI Taxonomy" id="2968472"/>
    <lineage>
        <taxon>Bacteria</taxon>
        <taxon>Pseudomonadati</taxon>
        <taxon>Pseudomonadota</taxon>
        <taxon>Alphaproteobacteria</taxon>
        <taxon>Rhodobacterales</taxon>
        <taxon>Roseobacteraceae</taxon>
        <taxon>Pseudosulfitobacter</taxon>
    </lineage>
</organism>
<dbReference type="CDD" id="cd11301">
    <property type="entry name" value="Fut1_Fut2_like"/>
    <property type="match status" value="1"/>
</dbReference>
<dbReference type="Proteomes" id="UP001165396">
    <property type="component" value="Unassembled WGS sequence"/>
</dbReference>
<evidence type="ECO:0000256" key="2">
    <source>
        <dbReference type="ARBA" id="ARBA00022679"/>
    </source>
</evidence>
<keyword evidence="2" id="KW-0808">Transferase</keyword>
<proteinExistence type="predicted"/>
<accession>A0ABT1Z174</accession>
<keyword evidence="1" id="KW-0328">Glycosyltransferase</keyword>
<dbReference type="PANTHER" id="PTHR11927:SF9">
    <property type="entry name" value="L-FUCOSYLTRANSFERASE"/>
    <property type="match status" value="1"/>
</dbReference>
<dbReference type="PANTHER" id="PTHR11927">
    <property type="entry name" value="GALACTOSIDE 2-L-FUCOSYLTRANSFERASE"/>
    <property type="match status" value="1"/>
</dbReference>
<evidence type="ECO:0000313" key="3">
    <source>
        <dbReference type="EMBL" id="MCR8826876.1"/>
    </source>
</evidence>
<dbReference type="RefSeq" id="WP_258294609.1">
    <property type="nucleotide sequence ID" value="NZ_JANKJG010000006.1"/>
</dbReference>
<dbReference type="Gene3D" id="3.40.50.11350">
    <property type="match status" value="1"/>
</dbReference>
<dbReference type="EMBL" id="JANKJG010000006">
    <property type="protein sequence ID" value="MCR8826876.1"/>
    <property type="molecule type" value="Genomic_DNA"/>
</dbReference>
<comment type="caution">
    <text evidence="3">The sequence shown here is derived from an EMBL/GenBank/DDBJ whole genome shotgun (WGS) entry which is preliminary data.</text>
</comment>
<protein>
    <submittedName>
        <fullName evidence="3">Alpha-1,2-fucosyltransferase</fullName>
    </submittedName>
</protein>
<gene>
    <name evidence="3" type="ORF">NTA49_10035</name>
</gene>
<dbReference type="InterPro" id="IPR002516">
    <property type="entry name" value="Glyco_trans_11"/>
</dbReference>
<evidence type="ECO:0000256" key="1">
    <source>
        <dbReference type="ARBA" id="ARBA00022676"/>
    </source>
</evidence>
<keyword evidence="4" id="KW-1185">Reference proteome</keyword>
<reference evidence="3" key="1">
    <citation type="submission" date="2022-07" db="EMBL/GenBank/DDBJ databases">
        <title>Pseudosulfitobacter sp. strain AP-MA-4, whole genome sequence.</title>
        <authorList>
            <person name="Jiang Y."/>
        </authorList>
    </citation>
    <scope>NUCLEOTIDE SEQUENCE</scope>
    <source>
        <strain evidence="3">AP-MA-4</strain>
    </source>
</reference>
<dbReference type="Pfam" id="PF01531">
    <property type="entry name" value="Glyco_transf_11"/>
    <property type="match status" value="1"/>
</dbReference>